<gene>
    <name evidence="2" type="ORF">TRFO_37369</name>
</gene>
<reference evidence="2" key="1">
    <citation type="submission" date="2016-10" db="EMBL/GenBank/DDBJ databases">
        <authorList>
            <person name="Benchimol M."/>
            <person name="Almeida L.G."/>
            <person name="Vasconcelos A.T."/>
            <person name="Perreira-Neves A."/>
            <person name="Rosa I.A."/>
            <person name="Tasca T."/>
            <person name="Bogo M.R."/>
            <person name="de Souza W."/>
        </authorList>
    </citation>
    <scope>NUCLEOTIDE SEQUENCE [LARGE SCALE GENOMIC DNA]</scope>
    <source>
        <strain evidence="2">K</strain>
    </source>
</reference>
<feature type="region of interest" description="Disordered" evidence="1">
    <location>
        <begin position="1"/>
        <end position="24"/>
    </location>
</feature>
<dbReference type="RefSeq" id="XP_068349590.1">
    <property type="nucleotide sequence ID" value="XM_068511386.1"/>
</dbReference>
<accession>A0A1J4JG73</accession>
<dbReference type="EMBL" id="MLAK01001175">
    <property type="protein sequence ID" value="OHS96453.1"/>
    <property type="molecule type" value="Genomic_DNA"/>
</dbReference>
<feature type="compositionally biased region" description="Basic and acidic residues" evidence="1">
    <location>
        <begin position="309"/>
        <end position="319"/>
    </location>
</feature>
<evidence type="ECO:0000313" key="2">
    <source>
        <dbReference type="EMBL" id="OHS96453.1"/>
    </source>
</evidence>
<feature type="compositionally biased region" description="Polar residues" evidence="1">
    <location>
        <begin position="1"/>
        <end position="14"/>
    </location>
</feature>
<dbReference type="VEuPathDB" id="TrichDB:TRFO_37369"/>
<protein>
    <submittedName>
        <fullName evidence="2">Uncharacterized protein</fullName>
    </submittedName>
</protein>
<organism evidence="2 3">
    <name type="scientific">Tritrichomonas foetus</name>
    <dbReference type="NCBI Taxonomy" id="1144522"/>
    <lineage>
        <taxon>Eukaryota</taxon>
        <taxon>Metamonada</taxon>
        <taxon>Parabasalia</taxon>
        <taxon>Tritrichomonadida</taxon>
        <taxon>Tritrichomonadidae</taxon>
        <taxon>Tritrichomonas</taxon>
    </lineage>
</organism>
<evidence type="ECO:0000256" key="1">
    <source>
        <dbReference type="SAM" id="MobiDB-lite"/>
    </source>
</evidence>
<keyword evidence="3" id="KW-1185">Reference proteome</keyword>
<proteinExistence type="predicted"/>
<dbReference type="GeneID" id="94846090"/>
<sequence>MLQHQSWLMQSNNESSDDEDWRDPSERLEEAHIFNIQNAQERINAENQIFKFSQEGNAQLGDSCDSQSMNDTDSQEACCNISEYNNSSEMSSPSIGSEFSNNDNDSCLETFDSDGFFFSMNDIADSDEYISDQNKICSEFFSFDRQDKNNVDEENEKLDPDPGKSFHVTCQTESPSFNNSIDQNVSMCNLDSQHFRQMTDQNSQVMNFDPISGSFFHDSLFMNNQQNSLMVNQNIGQFNNILLTPNNVPMIQNIGINIHQNGLNGQFFNSFPTSNVVFQQPTKGRQLISTRGISSNKPSRRRKNTSATFKDKNREDPKRNSIYLNSQTDEVQSETNKTTFSNACPCGCLAPTLTVSTGRKSVEDYFVKVLGTPVRKNELNVLRQDLFWFLPKMTRDEKRSREKHLETLGENAEAVLAILNQTENVKKVQHLAISLRKGNKKDLDSLLCHIMRL</sequence>
<name>A0A1J4JG73_9EUKA</name>
<dbReference type="Proteomes" id="UP000179807">
    <property type="component" value="Unassembled WGS sequence"/>
</dbReference>
<evidence type="ECO:0000313" key="3">
    <source>
        <dbReference type="Proteomes" id="UP000179807"/>
    </source>
</evidence>
<dbReference type="AlphaFoldDB" id="A0A1J4JG73"/>
<comment type="caution">
    <text evidence="2">The sequence shown here is derived from an EMBL/GenBank/DDBJ whole genome shotgun (WGS) entry which is preliminary data.</text>
</comment>
<feature type="region of interest" description="Disordered" evidence="1">
    <location>
        <begin position="289"/>
        <end position="320"/>
    </location>
</feature>